<dbReference type="InterPro" id="IPR012675">
    <property type="entry name" value="Beta-grasp_dom_sf"/>
</dbReference>
<protein>
    <submittedName>
        <fullName evidence="7">Carbon-monoxide dehydrogenase small subunit</fullName>
        <ecNumber evidence="7">1.2.7.4</ecNumber>
    </submittedName>
</protein>
<dbReference type="InterPro" id="IPR002888">
    <property type="entry name" value="2Fe-2S-bd"/>
</dbReference>
<accession>A0ABT9XJG2</accession>
<dbReference type="InterPro" id="IPR001041">
    <property type="entry name" value="2Fe-2S_ferredoxin-type"/>
</dbReference>
<evidence type="ECO:0000313" key="8">
    <source>
        <dbReference type="Proteomes" id="UP001232973"/>
    </source>
</evidence>
<evidence type="ECO:0000256" key="4">
    <source>
        <dbReference type="ARBA" id="ARBA00023004"/>
    </source>
</evidence>
<dbReference type="SUPFAM" id="SSF54292">
    <property type="entry name" value="2Fe-2S ferredoxin-like"/>
    <property type="match status" value="1"/>
</dbReference>
<evidence type="ECO:0000259" key="6">
    <source>
        <dbReference type="PROSITE" id="PS51085"/>
    </source>
</evidence>
<evidence type="ECO:0000256" key="2">
    <source>
        <dbReference type="ARBA" id="ARBA00022723"/>
    </source>
</evidence>
<dbReference type="RefSeq" id="WP_274457257.1">
    <property type="nucleotide sequence ID" value="NZ_CP067097.1"/>
</dbReference>
<feature type="domain" description="2Fe-2S ferredoxin-type" evidence="6">
    <location>
        <begin position="3"/>
        <end position="79"/>
    </location>
</feature>
<dbReference type="InterPro" id="IPR006058">
    <property type="entry name" value="2Fe2S_fd_BS"/>
</dbReference>
<keyword evidence="4" id="KW-0408">Iron</keyword>
<dbReference type="PANTHER" id="PTHR44379">
    <property type="entry name" value="OXIDOREDUCTASE WITH IRON-SULFUR SUBUNIT"/>
    <property type="match status" value="1"/>
</dbReference>
<dbReference type="GO" id="GO:0043885">
    <property type="term" value="F:anaerobic carbon-monoxide dehydrogenase activity"/>
    <property type="evidence" value="ECO:0007669"/>
    <property type="project" value="UniProtKB-EC"/>
</dbReference>
<evidence type="ECO:0000313" key="7">
    <source>
        <dbReference type="EMBL" id="MDQ0189856.1"/>
    </source>
</evidence>
<dbReference type="InterPro" id="IPR051452">
    <property type="entry name" value="Diverse_Oxidoreductases"/>
</dbReference>
<dbReference type="CDD" id="cd00207">
    <property type="entry name" value="fer2"/>
    <property type="match status" value="1"/>
</dbReference>
<evidence type="ECO:0000256" key="5">
    <source>
        <dbReference type="ARBA" id="ARBA00023014"/>
    </source>
</evidence>
<dbReference type="Pfam" id="PF01799">
    <property type="entry name" value="Fer2_2"/>
    <property type="match status" value="1"/>
</dbReference>
<reference evidence="7 8" key="1">
    <citation type="submission" date="2023-07" db="EMBL/GenBank/DDBJ databases">
        <title>Genomic Encyclopedia of Type Strains, Phase IV (KMG-IV): sequencing the most valuable type-strain genomes for metagenomic binning, comparative biology and taxonomic classification.</title>
        <authorList>
            <person name="Goeker M."/>
        </authorList>
    </citation>
    <scope>NUCLEOTIDE SEQUENCE [LARGE SCALE GENOMIC DNA]</scope>
    <source>
        <strain evidence="7 8">DSM 4006</strain>
    </source>
</reference>
<dbReference type="PANTHER" id="PTHR44379:SF5">
    <property type="entry name" value="OXIDOREDUCTASE WITH IRON-SULFUR SUBUNIT"/>
    <property type="match status" value="1"/>
</dbReference>
<evidence type="ECO:0000256" key="1">
    <source>
        <dbReference type="ARBA" id="ARBA00022714"/>
    </source>
</evidence>
<keyword evidence="1" id="KW-0001">2Fe-2S</keyword>
<keyword evidence="5" id="KW-0411">Iron-sulfur</keyword>
<proteinExistence type="predicted"/>
<dbReference type="Gene3D" id="1.10.150.120">
    <property type="entry name" value="[2Fe-2S]-binding domain"/>
    <property type="match status" value="1"/>
</dbReference>
<dbReference type="EMBL" id="JAUSTP010000011">
    <property type="protein sequence ID" value="MDQ0189856.1"/>
    <property type="molecule type" value="Genomic_DNA"/>
</dbReference>
<dbReference type="EC" id="1.2.7.4" evidence="7"/>
<comment type="caution">
    <text evidence="7">The sequence shown here is derived from an EMBL/GenBank/DDBJ whole genome shotgun (WGS) entry which is preliminary data.</text>
</comment>
<dbReference type="PROSITE" id="PS51085">
    <property type="entry name" value="2FE2S_FER_2"/>
    <property type="match status" value="1"/>
</dbReference>
<dbReference type="PROSITE" id="PS00197">
    <property type="entry name" value="2FE2S_FER_1"/>
    <property type="match status" value="1"/>
</dbReference>
<dbReference type="Gene3D" id="3.10.20.30">
    <property type="match status" value="1"/>
</dbReference>
<dbReference type="InterPro" id="IPR036884">
    <property type="entry name" value="2Fe-2S-bd_dom_sf"/>
</dbReference>
<dbReference type="Proteomes" id="UP001232973">
    <property type="component" value="Unassembled WGS sequence"/>
</dbReference>
<dbReference type="SUPFAM" id="SSF47741">
    <property type="entry name" value="CO dehydrogenase ISP C-domain like"/>
    <property type="match status" value="1"/>
</dbReference>
<keyword evidence="3 7" id="KW-0560">Oxidoreductase</keyword>
<dbReference type="InterPro" id="IPR036010">
    <property type="entry name" value="2Fe-2S_ferredoxin-like_sf"/>
</dbReference>
<keyword evidence="2" id="KW-0479">Metal-binding</keyword>
<evidence type="ECO:0000256" key="3">
    <source>
        <dbReference type="ARBA" id="ARBA00023002"/>
    </source>
</evidence>
<dbReference type="Pfam" id="PF00111">
    <property type="entry name" value="Fer2"/>
    <property type="match status" value="1"/>
</dbReference>
<name>A0ABT9XJG2_9BACL</name>
<sequence>MTESLELHVNGERIVAEVEAGTLLIDFLRKELHLTGTKEACSIGICGLCTVFLNGKTVSSCLMPAVFANGGHLFTAEGLQAVMDRDDVPEGAPDPKLWRIVQESFVECEGLQCGICTPGQVMSAVGLLKENHRPTVDEIRHFMAGNLCRCTGYQSIIRAIELAAERWGQEHAAV</sequence>
<organism evidence="7 8">
    <name type="scientific">Alicyclobacillus cycloheptanicus</name>
    <dbReference type="NCBI Taxonomy" id="1457"/>
    <lineage>
        <taxon>Bacteria</taxon>
        <taxon>Bacillati</taxon>
        <taxon>Bacillota</taxon>
        <taxon>Bacilli</taxon>
        <taxon>Bacillales</taxon>
        <taxon>Alicyclobacillaceae</taxon>
        <taxon>Alicyclobacillus</taxon>
    </lineage>
</organism>
<gene>
    <name evidence="7" type="ORF">J2S03_001703</name>
</gene>
<keyword evidence="8" id="KW-1185">Reference proteome</keyword>